<sequence>MTFNPSPSSITLEPASITGPNSNLTASRSAHRPLSTLSSVWCTDSQSSPTFSDRVSGLKGANDGTSPYSYANAVSEVSEFSRQVEGTHVLTMSDCDTDRREKQEFAECVNRCFQELEAEDVRDPNGKDSQFLKKIIVLFYERGIDLDFLNKPLEEKTQNEADLTVAAYLLIGYMGLGVMINCAVACYHFPKILERLRNTPQDAEGIWGSLRRVLYRTRAEESVEQVEEGFELDSMSTPQSQSSGSTENPSVVNPDR</sequence>
<comment type="caution">
    <text evidence="1">The sequence shown here is derived from an EMBL/GenBank/DDBJ whole genome shotgun (WGS) entry which is preliminary data.</text>
</comment>
<proteinExistence type="predicted"/>
<gene>
    <name evidence="1" type="ORF">QFC20_003695</name>
</gene>
<evidence type="ECO:0000313" key="2">
    <source>
        <dbReference type="Proteomes" id="UP001230649"/>
    </source>
</evidence>
<reference evidence="1" key="1">
    <citation type="submission" date="2023-04" db="EMBL/GenBank/DDBJ databases">
        <title>Draft Genome sequencing of Naganishia species isolated from polar environments using Oxford Nanopore Technology.</title>
        <authorList>
            <person name="Leo P."/>
            <person name="Venkateswaran K."/>
        </authorList>
    </citation>
    <scope>NUCLEOTIDE SEQUENCE</scope>
    <source>
        <strain evidence="1">MNA-CCFEE 5262</strain>
    </source>
</reference>
<name>A0ACC2W8W8_9TREE</name>
<dbReference type="Proteomes" id="UP001230649">
    <property type="component" value="Unassembled WGS sequence"/>
</dbReference>
<accession>A0ACC2W8W8</accession>
<protein>
    <submittedName>
        <fullName evidence="1">Uncharacterized protein</fullName>
    </submittedName>
</protein>
<dbReference type="EMBL" id="JASBWS010000036">
    <property type="protein sequence ID" value="KAJ9107750.1"/>
    <property type="molecule type" value="Genomic_DNA"/>
</dbReference>
<organism evidence="1 2">
    <name type="scientific">Naganishia adeliensis</name>
    <dbReference type="NCBI Taxonomy" id="92952"/>
    <lineage>
        <taxon>Eukaryota</taxon>
        <taxon>Fungi</taxon>
        <taxon>Dikarya</taxon>
        <taxon>Basidiomycota</taxon>
        <taxon>Agaricomycotina</taxon>
        <taxon>Tremellomycetes</taxon>
        <taxon>Filobasidiales</taxon>
        <taxon>Filobasidiaceae</taxon>
        <taxon>Naganishia</taxon>
    </lineage>
</organism>
<evidence type="ECO:0000313" key="1">
    <source>
        <dbReference type="EMBL" id="KAJ9107750.1"/>
    </source>
</evidence>
<keyword evidence="2" id="KW-1185">Reference proteome</keyword>